<name>A0A0R3SHW9_HYMDI</name>
<proteinExistence type="predicted"/>
<dbReference type="STRING" id="6216.A0A0R3SHW9"/>
<dbReference type="SUPFAM" id="SSF48371">
    <property type="entry name" value="ARM repeat"/>
    <property type="match status" value="1"/>
</dbReference>
<dbReference type="InterPro" id="IPR052441">
    <property type="entry name" value="Armadillo-Ser/Thr_Kinase"/>
</dbReference>
<feature type="repeat" description="ARM" evidence="2">
    <location>
        <begin position="56"/>
        <end position="87"/>
    </location>
</feature>
<accession>A0A0R3SHW9</accession>
<evidence type="ECO:0000313" key="4">
    <source>
        <dbReference type="EMBL" id="VDL50854.1"/>
    </source>
</evidence>
<reference evidence="6" key="1">
    <citation type="submission" date="2017-02" db="UniProtKB">
        <authorList>
            <consortium name="WormBaseParasite"/>
        </authorList>
    </citation>
    <scope>IDENTIFICATION</scope>
</reference>
<protein>
    <submittedName>
        <fullName evidence="6">26S proteasome non-ATPase regulatory subunit 5</fullName>
    </submittedName>
</protein>
<evidence type="ECO:0000313" key="6">
    <source>
        <dbReference type="WBParaSite" id="HDID_0000453401-mRNA-1"/>
    </source>
</evidence>
<evidence type="ECO:0000313" key="5">
    <source>
        <dbReference type="Proteomes" id="UP000274504"/>
    </source>
</evidence>
<sequence length="379" mass="42674">MSFDAHLATIMTINVDKKVMDLLSKSQDVNVQIAATKAMAIFLRSGPIRISVTASGGLSEFVHMYNSENSEFHEAALSALNNLVKDNTVACRELGQTPDFISQLIGSLKGSECVALFTLDIIQEFTKDDALRNKLYEFDIIQKIIEMSTSAFLKSTCFEVRKAAIISIGLLAENEFMADILYKRGVLEHLYLIQSLGDQCSGYVEIAIKHILDANLVLKFAMTGILDYSDITGDVFYDFGPIKTSEHLKILQTYANEPLNNSPPIWLLNITEVGTLDSDGFQLPYDTELRTFIKSSTAKIIETSDFKTKIRILAVEVVDYFGGPMTREEAYSSIDWQEITKYRCHLNTNIVPIGLPERAGYRHRALLFKVRVYFNYLHI</sequence>
<keyword evidence="1" id="KW-0677">Repeat</keyword>
<evidence type="ECO:0000256" key="1">
    <source>
        <dbReference type="ARBA" id="ARBA00022737"/>
    </source>
</evidence>
<dbReference type="InterPro" id="IPR055164">
    <property type="entry name" value="EDR1/CTR1/ARMC3-like_pept-like"/>
</dbReference>
<gene>
    <name evidence="4" type="ORF">HDID_LOCUS4532</name>
</gene>
<dbReference type="EMBL" id="UYSG01001780">
    <property type="protein sequence ID" value="VDL50854.1"/>
    <property type="molecule type" value="Genomic_DNA"/>
</dbReference>
<dbReference type="WBParaSite" id="HDID_0000453401-mRNA-1">
    <property type="protein sequence ID" value="HDID_0000453401-mRNA-1"/>
    <property type="gene ID" value="HDID_0000453401"/>
</dbReference>
<dbReference type="Proteomes" id="UP000274504">
    <property type="component" value="Unassembled WGS sequence"/>
</dbReference>
<dbReference type="Gene3D" id="1.25.10.10">
    <property type="entry name" value="Leucine-rich Repeat Variant"/>
    <property type="match status" value="1"/>
</dbReference>
<dbReference type="Pfam" id="PF14381">
    <property type="entry name" value="EDR1_CTR1_ARMC3_pept"/>
    <property type="match status" value="1"/>
</dbReference>
<dbReference type="InterPro" id="IPR000225">
    <property type="entry name" value="Armadillo"/>
</dbReference>
<dbReference type="InterPro" id="IPR016024">
    <property type="entry name" value="ARM-type_fold"/>
</dbReference>
<organism evidence="6">
    <name type="scientific">Hymenolepis diminuta</name>
    <name type="common">Rat tapeworm</name>
    <dbReference type="NCBI Taxonomy" id="6216"/>
    <lineage>
        <taxon>Eukaryota</taxon>
        <taxon>Metazoa</taxon>
        <taxon>Spiralia</taxon>
        <taxon>Lophotrochozoa</taxon>
        <taxon>Platyhelminthes</taxon>
        <taxon>Cestoda</taxon>
        <taxon>Eucestoda</taxon>
        <taxon>Cyclophyllidea</taxon>
        <taxon>Hymenolepididae</taxon>
        <taxon>Hymenolepis</taxon>
    </lineage>
</organism>
<dbReference type="AlphaFoldDB" id="A0A0R3SHW9"/>
<evidence type="ECO:0000259" key="3">
    <source>
        <dbReference type="Pfam" id="PF14381"/>
    </source>
</evidence>
<dbReference type="PANTHER" id="PTHR46618">
    <property type="entry name" value="ARMADILLO REPEAT-CONTAINING PROTEIN 3"/>
    <property type="match status" value="1"/>
</dbReference>
<dbReference type="OrthoDB" id="7537227at2759"/>
<reference evidence="4 5" key="2">
    <citation type="submission" date="2018-11" db="EMBL/GenBank/DDBJ databases">
        <authorList>
            <consortium name="Pathogen Informatics"/>
        </authorList>
    </citation>
    <scope>NUCLEOTIDE SEQUENCE [LARGE SCALE GENOMIC DNA]</scope>
</reference>
<feature type="domain" description="EDR1/CTR1/ARMC3-like peptidase-like" evidence="3">
    <location>
        <begin position="219"/>
        <end position="370"/>
    </location>
</feature>
<evidence type="ECO:0000256" key="2">
    <source>
        <dbReference type="PROSITE-ProRule" id="PRU00259"/>
    </source>
</evidence>
<dbReference type="PANTHER" id="PTHR46618:SF1">
    <property type="entry name" value="ARMADILLO REPEAT-CONTAINING PROTEIN 3"/>
    <property type="match status" value="1"/>
</dbReference>
<dbReference type="PROSITE" id="PS50176">
    <property type="entry name" value="ARM_REPEAT"/>
    <property type="match status" value="1"/>
</dbReference>
<dbReference type="InterPro" id="IPR011989">
    <property type="entry name" value="ARM-like"/>
</dbReference>